<organism evidence="2 3">
    <name type="scientific">Laccaria amethystina LaAM-08-1</name>
    <dbReference type="NCBI Taxonomy" id="1095629"/>
    <lineage>
        <taxon>Eukaryota</taxon>
        <taxon>Fungi</taxon>
        <taxon>Dikarya</taxon>
        <taxon>Basidiomycota</taxon>
        <taxon>Agaricomycotina</taxon>
        <taxon>Agaricomycetes</taxon>
        <taxon>Agaricomycetidae</taxon>
        <taxon>Agaricales</taxon>
        <taxon>Agaricineae</taxon>
        <taxon>Hydnangiaceae</taxon>
        <taxon>Laccaria</taxon>
    </lineage>
</organism>
<gene>
    <name evidence="2" type="ORF">K443DRAFT_671928</name>
</gene>
<accession>A0A0C9XV15</accession>
<evidence type="ECO:0000313" key="2">
    <source>
        <dbReference type="EMBL" id="KIK08871.1"/>
    </source>
</evidence>
<name>A0A0C9XV15_9AGAR</name>
<feature type="region of interest" description="Disordered" evidence="1">
    <location>
        <begin position="1"/>
        <end position="50"/>
    </location>
</feature>
<sequence>MAHRRSQSTPTRVNDLGLEPSSTRTSRTASRFMSSVRRSFTPTNKPNQNLSLLAMRSTPEESQPLPLPQFRVPLYSSSPPTIEQIAMGLHISRTPHLRPPRHSQSMPPNIRRSSSTPMPPPPRRSSLKQPANTLTSSISTPPFSSASASSTTITSINPPTPRSASGRSSPFSFPKFRMSHFLPGTRSSSAPSSPNTSRRNSMADLPQKKAVRFSRVGENDDDQSDDD</sequence>
<dbReference type="HOGENOM" id="CLU_079103_0_0_1"/>
<reference evidence="2 3" key="1">
    <citation type="submission" date="2014-04" db="EMBL/GenBank/DDBJ databases">
        <authorList>
            <consortium name="DOE Joint Genome Institute"/>
            <person name="Kuo A."/>
            <person name="Kohler A."/>
            <person name="Nagy L.G."/>
            <person name="Floudas D."/>
            <person name="Copeland A."/>
            <person name="Barry K.W."/>
            <person name="Cichocki N."/>
            <person name="Veneault-Fourrey C."/>
            <person name="LaButti K."/>
            <person name="Lindquist E.A."/>
            <person name="Lipzen A."/>
            <person name="Lundell T."/>
            <person name="Morin E."/>
            <person name="Murat C."/>
            <person name="Sun H."/>
            <person name="Tunlid A."/>
            <person name="Henrissat B."/>
            <person name="Grigoriev I.V."/>
            <person name="Hibbett D.S."/>
            <person name="Martin F."/>
            <person name="Nordberg H.P."/>
            <person name="Cantor M.N."/>
            <person name="Hua S.X."/>
        </authorList>
    </citation>
    <scope>NUCLEOTIDE SEQUENCE [LARGE SCALE GENOMIC DNA]</scope>
    <source>
        <strain evidence="2 3">LaAM-08-1</strain>
    </source>
</reference>
<feature type="compositionally biased region" description="Low complexity" evidence="1">
    <location>
        <begin position="185"/>
        <end position="200"/>
    </location>
</feature>
<dbReference type="OrthoDB" id="3265692at2759"/>
<dbReference type="AlphaFoldDB" id="A0A0C9XV15"/>
<proteinExistence type="predicted"/>
<feature type="region of interest" description="Disordered" evidence="1">
    <location>
        <begin position="94"/>
        <end position="227"/>
    </location>
</feature>
<protein>
    <submittedName>
        <fullName evidence="2">Uncharacterized protein</fullName>
    </submittedName>
</protein>
<evidence type="ECO:0000313" key="3">
    <source>
        <dbReference type="Proteomes" id="UP000054477"/>
    </source>
</evidence>
<feature type="compositionally biased region" description="Polar residues" evidence="1">
    <location>
        <begin position="36"/>
        <end position="50"/>
    </location>
</feature>
<feature type="compositionally biased region" description="Low complexity" evidence="1">
    <location>
        <begin position="21"/>
        <end position="35"/>
    </location>
</feature>
<dbReference type="EMBL" id="KN838540">
    <property type="protein sequence ID" value="KIK08871.1"/>
    <property type="molecule type" value="Genomic_DNA"/>
</dbReference>
<reference evidence="3" key="2">
    <citation type="submission" date="2015-01" db="EMBL/GenBank/DDBJ databases">
        <title>Evolutionary Origins and Diversification of the Mycorrhizal Mutualists.</title>
        <authorList>
            <consortium name="DOE Joint Genome Institute"/>
            <consortium name="Mycorrhizal Genomics Consortium"/>
            <person name="Kohler A."/>
            <person name="Kuo A."/>
            <person name="Nagy L.G."/>
            <person name="Floudas D."/>
            <person name="Copeland A."/>
            <person name="Barry K.W."/>
            <person name="Cichocki N."/>
            <person name="Veneault-Fourrey C."/>
            <person name="LaButti K."/>
            <person name="Lindquist E.A."/>
            <person name="Lipzen A."/>
            <person name="Lundell T."/>
            <person name="Morin E."/>
            <person name="Murat C."/>
            <person name="Riley R."/>
            <person name="Ohm R."/>
            <person name="Sun H."/>
            <person name="Tunlid A."/>
            <person name="Henrissat B."/>
            <person name="Grigoriev I.V."/>
            <person name="Hibbett D.S."/>
            <person name="Martin F."/>
        </authorList>
    </citation>
    <scope>NUCLEOTIDE SEQUENCE [LARGE SCALE GENOMIC DNA]</scope>
    <source>
        <strain evidence="3">LaAM-08-1</strain>
    </source>
</reference>
<dbReference type="Proteomes" id="UP000054477">
    <property type="component" value="Unassembled WGS sequence"/>
</dbReference>
<evidence type="ECO:0000256" key="1">
    <source>
        <dbReference type="SAM" id="MobiDB-lite"/>
    </source>
</evidence>
<feature type="compositionally biased region" description="Low complexity" evidence="1">
    <location>
        <begin position="133"/>
        <end position="157"/>
    </location>
</feature>
<keyword evidence="3" id="KW-1185">Reference proteome</keyword>